<keyword evidence="2" id="KW-0805">Transcription regulation</keyword>
<dbReference type="Pfam" id="PF03106">
    <property type="entry name" value="WRKY"/>
    <property type="match status" value="1"/>
</dbReference>
<comment type="caution">
    <text evidence="8">The sequence shown here is derived from an EMBL/GenBank/DDBJ whole genome shotgun (WGS) entry which is preliminary data.</text>
</comment>
<evidence type="ECO:0000313" key="9">
    <source>
        <dbReference type="Proteomes" id="UP000283530"/>
    </source>
</evidence>
<feature type="compositionally biased region" description="Basic and acidic residues" evidence="6">
    <location>
        <begin position="84"/>
        <end position="93"/>
    </location>
</feature>
<dbReference type="InterPro" id="IPR003657">
    <property type="entry name" value="WRKY_dom"/>
</dbReference>
<dbReference type="OrthoDB" id="1918969at2759"/>
<dbReference type="InterPro" id="IPR044810">
    <property type="entry name" value="WRKY_plant"/>
</dbReference>
<feature type="region of interest" description="Disordered" evidence="6">
    <location>
        <begin position="28"/>
        <end position="49"/>
    </location>
</feature>
<evidence type="ECO:0000256" key="3">
    <source>
        <dbReference type="ARBA" id="ARBA00023125"/>
    </source>
</evidence>
<keyword evidence="4" id="KW-0804">Transcription</keyword>
<evidence type="ECO:0000256" key="2">
    <source>
        <dbReference type="ARBA" id="ARBA00023015"/>
    </source>
</evidence>
<dbReference type="GO" id="GO:0005634">
    <property type="term" value="C:nucleus"/>
    <property type="evidence" value="ECO:0007669"/>
    <property type="project" value="UniProtKB-SubCell"/>
</dbReference>
<evidence type="ECO:0000313" key="8">
    <source>
        <dbReference type="EMBL" id="RWR83000.1"/>
    </source>
</evidence>
<evidence type="ECO:0000256" key="4">
    <source>
        <dbReference type="ARBA" id="ARBA00023163"/>
    </source>
</evidence>
<dbReference type="SUPFAM" id="SSF118290">
    <property type="entry name" value="WRKY DNA-binding domain"/>
    <property type="match status" value="1"/>
</dbReference>
<dbReference type="FunFam" id="2.20.25.80:FF:000004">
    <property type="entry name" value="WRKY transcription factor 65"/>
    <property type="match status" value="1"/>
</dbReference>
<evidence type="ECO:0000256" key="5">
    <source>
        <dbReference type="ARBA" id="ARBA00023242"/>
    </source>
</evidence>
<dbReference type="Gene3D" id="2.20.25.80">
    <property type="entry name" value="WRKY domain"/>
    <property type="match status" value="1"/>
</dbReference>
<reference evidence="8 9" key="1">
    <citation type="journal article" date="2019" name="Nat. Plants">
        <title>Stout camphor tree genome fills gaps in understanding of flowering plant genome evolution.</title>
        <authorList>
            <person name="Chaw S.M."/>
            <person name="Liu Y.C."/>
            <person name="Wu Y.W."/>
            <person name="Wang H.Y."/>
            <person name="Lin C.I."/>
            <person name="Wu C.S."/>
            <person name="Ke H.M."/>
            <person name="Chang L.Y."/>
            <person name="Hsu C.Y."/>
            <person name="Yang H.T."/>
            <person name="Sudianto E."/>
            <person name="Hsu M.H."/>
            <person name="Wu K.P."/>
            <person name="Wang L.N."/>
            <person name="Leebens-Mack J.H."/>
            <person name="Tsai I.J."/>
        </authorList>
    </citation>
    <scope>NUCLEOTIDE SEQUENCE [LARGE SCALE GENOMIC DNA]</scope>
    <source>
        <strain evidence="9">cv. Chaw 1501</strain>
        <tissue evidence="8">Young leaves</tissue>
    </source>
</reference>
<dbReference type="AlphaFoldDB" id="A0A443NWT1"/>
<feature type="domain" description="WRKY" evidence="7">
    <location>
        <begin position="121"/>
        <end position="184"/>
    </location>
</feature>
<evidence type="ECO:0000256" key="1">
    <source>
        <dbReference type="ARBA" id="ARBA00004123"/>
    </source>
</evidence>
<feature type="compositionally biased region" description="Basic and acidic residues" evidence="6">
    <location>
        <begin position="28"/>
        <end position="39"/>
    </location>
</feature>
<dbReference type="SMART" id="SM00774">
    <property type="entry name" value="WRKY"/>
    <property type="match status" value="1"/>
</dbReference>
<keyword evidence="9" id="KW-1185">Reference proteome</keyword>
<sequence length="208" mass="23214">MEILEETTVQEAASEDVHSTEALVRKLSLEQEHHTPFDTKEDEMEMEVETVPELKKVMETDQIALFRSAPDLSSLPQNAEIAEDNEKIDKQQDSEFSSRVYSKKRKSRGKRAVRVAAVSSKMGDVPPDEFSGKKYGQKPIKESPQPRGYYKCSSLRGCPARKHVERGLDDPSMPIITYEGDHNHTNLSISSQSSSALVLDSSGAKITC</sequence>
<keyword evidence="3" id="KW-0238">DNA-binding</keyword>
<name>A0A443NWT1_9MAGN</name>
<dbReference type="GO" id="GO:0003700">
    <property type="term" value="F:DNA-binding transcription factor activity"/>
    <property type="evidence" value="ECO:0007669"/>
    <property type="project" value="InterPro"/>
</dbReference>
<dbReference type="PANTHER" id="PTHR31282">
    <property type="entry name" value="WRKY TRANSCRIPTION FACTOR 21-RELATED"/>
    <property type="match status" value="1"/>
</dbReference>
<comment type="subcellular location">
    <subcellularLocation>
        <location evidence="1">Nucleus</location>
    </subcellularLocation>
</comment>
<accession>A0A443NWT1</accession>
<gene>
    <name evidence="8" type="ORF">CKAN_01174000</name>
</gene>
<dbReference type="STRING" id="337451.A0A443NWT1"/>
<organism evidence="8 9">
    <name type="scientific">Cinnamomum micranthum f. kanehirae</name>
    <dbReference type="NCBI Taxonomy" id="337451"/>
    <lineage>
        <taxon>Eukaryota</taxon>
        <taxon>Viridiplantae</taxon>
        <taxon>Streptophyta</taxon>
        <taxon>Embryophyta</taxon>
        <taxon>Tracheophyta</taxon>
        <taxon>Spermatophyta</taxon>
        <taxon>Magnoliopsida</taxon>
        <taxon>Magnoliidae</taxon>
        <taxon>Laurales</taxon>
        <taxon>Lauraceae</taxon>
        <taxon>Cinnamomum</taxon>
    </lineage>
</organism>
<dbReference type="Pfam" id="PF10533">
    <property type="entry name" value="Plant_zn_clust"/>
    <property type="match status" value="1"/>
</dbReference>
<dbReference type="InterPro" id="IPR018872">
    <property type="entry name" value="Zn-cluster-dom"/>
</dbReference>
<dbReference type="InterPro" id="IPR036576">
    <property type="entry name" value="WRKY_dom_sf"/>
</dbReference>
<protein>
    <submittedName>
        <fullName evidence="8">Putative WRKY transcription factor 7</fullName>
    </submittedName>
</protein>
<feature type="region of interest" description="Disordered" evidence="6">
    <location>
        <begin position="76"/>
        <end position="148"/>
    </location>
</feature>
<dbReference type="EMBL" id="QPKB01000004">
    <property type="protein sequence ID" value="RWR83000.1"/>
    <property type="molecule type" value="Genomic_DNA"/>
</dbReference>
<dbReference type="GO" id="GO:0043565">
    <property type="term" value="F:sequence-specific DNA binding"/>
    <property type="evidence" value="ECO:0007669"/>
    <property type="project" value="InterPro"/>
</dbReference>
<feature type="compositionally biased region" description="Basic residues" evidence="6">
    <location>
        <begin position="101"/>
        <end position="113"/>
    </location>
</feature>
<evidence type="ECO:0000259" key="7">
    <source>
        <dbReference type="PROSITE" id="PS50811"/>
    </source>
</evidence>
<keyword evidence="5" id="KW-0539">Nucleus</keyword>
<proteinExistence type="predicted"/>
<feature type="compositionally biased region" description="Acidic residues" evidence="6">
    <location>
        <begin position="40"/>
        <end position="49"/>
    </location>
</feature>
<dbReference type="Proteomes" id="UP000283530">
    <property type="component" value="Unassembled WGS sequence"/>
</dbReference>
<dbReference type="PROSITE" id="PS50811">
    <property type="entry name" value="WRKY"/>
    <property type="match status" value="1"/>
</dbReference>
<evidence type="ECO:0000256" key="6">
    <source>
        <dbReference type="SAM" id="MobiDB-lite"/>
    </source>
</evidence>